<dbReference type="OrthoDB" id="687343at2759"/>
<evidence type="ECO:0000256" key="1">
    <source>
        <dbReference type="ARBA" id="ARBA00007233"/>
    </source>
</evidence>
<gene>
    <name evidence="5" type="ORF">HU200_005035</name>
</gene>
<comment type="similarity">
    <text evidence="1">Belongs to the cystatin family. Phytocystatin subfamily.</text>
</comment>
<dbReference type="Gene3D" id="3.10.450.10">
    <property type="match status" value="1"/>
</dbReference>
<evidence type="ECO:0000313" key="5">
    <source>
        <dbReference type="EMBL" id="KAF8774987.1"/>
    </source>
</evidence>
<accession>A0A835FV03</accession>
<name>A0A835FV03_9POAL</name>
<feature type="domain" description="Cystatin" evidence="4">
    <location>
        <begin position="25"/>
        <end position="108"/>
    </location>
</feature>
<proteinExistence type="inferred from homology"/>
<keyword evidence="6" id="KW-1185">Reference proteome</keyword>
<protein>
    <recommendedName>
        <fullName evidence="4">Cystatin domain-containing protein</fullName>
    </recommendedName>
</protein>
<keyword evidence="3" id="KW-0789">Thiol protease inhibitor</keyword>
<sequence length="110" mass="12251">MYTRGLRLLAVAALLVVVVGYYAPIIDVSDPYIQELGGWAVSEYLKQGHSDGLLYGQVLSGGQCNDYKFKLRNYKLILDAMDTTATVKNYKALVVVKWSGTRRLVSFELA</sequence>
<dbReference type="Pfam" id="PF16845">
    <property type="entry name" value="SQAPI"/>
    <property type="match status" value="1"/>
</dbReference>
<dbReference type="SUPFAM" id="SSF54403">
    <property type="entry name" value="Cystatin/monellin"/>
    <property type="match status" value="1"/>
</dbReference>
<organism evidence="5 6">
    <name type="scientific">Digitaria exilis</name>
    <dbReference type="NCBI Taxonomy" id="1010633"/>
    <lineage>
        <taxon>Eukaryota</taxon>
        <taxon>Viridiplantae</taxon>
        <taxon>Streptophyta</taxon>
        <taxon>Embryophyta</taxon>
        <taxon>Tracheophyta</taxon>
        <taxon>Spermatophyta</taxon>
        <taxon>Magnoliopsida</taxon>
        <taxon>Liliopsida</taxon>
        <taxon>Poales</taxon>
        <taxon>Poaceae</taxon>
        <taxon>PACMAD clade</taxon>
        <taxon>Panicoideae</taxon>
        <taxon>Panicodae</taxon>
        <taxon>Paniceae</taxon>
        <taxon>Anthephorinae</taxon>
        <taxon>Digitaria</taxon>
    </lineage>
</organism>
<dbReference type="AlphaFoldDB" id="A0A835FV03"/>
<dbReference type="GO" id="GO:0004869">
    <property type="term" value="F:cysteine-type endopeptidase inhibitor activity"/>
    <property type="evidence" value="ECO:0007669"/>
    <property type="project" value="UniProtKB-KW"/>
</dbReference>
<keyword evidence="2" id="KW-0646">Protease inhibitor</keyword>
<evidence type="ECO:0000256" key="2">
    <source>
        <dbReference type="ARBA" id="ARBA00022690"/>
    </source>
</evidence>
<evidence type="ECO:0000259" key="4">
    <source>
        <dbReference type="Pfam" id="PF16845"/>
    </source>
</evidence>
<dbReference type="PANTHER" id="PTHR47116">
    <property type="entry name" value="PHLOEM FILAMENT PROTEIN"/>
    <property type="match status" value="1"/>
</dbReference>
<evidence type="ECO:0000256" key="3">
    <source>
        <dbReference type="ARBA" id="ARBA00022704"/>
    </source>
</evidence>
<dbReference type="Proteomes" id="UP000636709">
    <property type="component" value="Unassembled WGS sequence"/>
</dbReference>
<dbReference type="EMBL" id="JACEFO010000338">
    <property type="protein sequence ID" value="KAF8774987.1"/>
    <property type="molecule type" value="Genomic_DNA"/>
</dbReference>
<comment type="caution">
    <text evidence="5">The sequence shown here is derived from an EMBL/GenBank/DDBJ whole genome shotgun (WGS) entry which is preliminary data.</text>
</comment>
<reference evidence="5" key="1">
    <citation type="submission" date="2020-07" db="EMBL/GenBank/DDBJ databases">
        <title>Genome sequence and genetic diversity analysis of an under-domesticated orphan crop, white fonio (Digitaria exilis).</title>
        <authorList>
            <person name="Bennetzen J.L."/>
            <person name="Chen S."/>
            <person name="Ma X."/>
            <person name="Wang X."/>
            <person name="Yssel A.E.J."/>
            <person name="Chaluvadi S.R."/>
            <person name="Johnson M."/>
            <person name="Gangashetty P."/>
            <person name="Hamidou F."/>
            <person name="Sanogo M.D."/>
            <person name="Zwaenepoel A."/>
            <person name="Wallace J."/>
            <person name="Van De Peer Y."/>
            <person name="Van Deynze A."/>
        </authorList>
    </citation>
    <scope>NUCLEOTIDE SEQUENCE</scope>
    <source>
        <tissue evidence="5">Leaves</tissue>
    </source>
</reference>
<dbReference type="InterPro" id="IPR027214">
    <property type="entry name" value="Cystatin"/>
</dbReference>
<dbReference type="InterPro" id="IPR000010">
    <property type="entry name" value="Cystatin_dom"/>
</dbReference>
<dbReference type="InterPro" id="IPR046350">
    <property type="entry name" value="Cystatin_sf"/>
</dbReference>
<evidence type="ECO:0000313" key="6">
    <source>
        <dbReference type="Proteomes" id="UP000636709"/>
    </source>
</evidence>